<dbReference type="EMBL" id="DRWX01000295">
    <property type="protein sequence ID" value="HHM96829.1"/>
    <property type="molecule type" value="Genomic_DNA"/>
</dbReference>
<keyword evidence="1" id="KW-0175">Coiled coil</keyword>
<name>A0A7C5RUE1_THERO</name>
<evidence type="ECO:0000256" key="1">
    <source>
        <dbReference type="SAM" id="Coils"/>
    </source>
</evidence>
<proteinExistence type="predicted"/>
<organism evidence="3">
    <name type="scientific">Thermomicrobium roseum</name>
    <dbReference type="NCBI Taxonomy" id="500"/>
    <lineage>
        <taxon>Bacteria</taxon>
        <taxon>Pseudomonadati</taxon>
        <taxon>Thermomicrobiota</taxon>
        <taxon>Thermomicrobia</taxon>
        <taxon>Thermomicrobiales</taxon>
        <taxon>Thermomicrobiaceae</taxon>
        <taxon>Thermomicrobium</taxon>
    </lineage>
</organism>
<sequence>MQGEYTMQPEGETPPAQNGHATAEGAASTPEGDTTPRRTVRRAARASTEVSVTKTHAAESPDSAAETGASSSSPSDSGTPTAPPVAVLRAEQMLDEALVWGAAFGTVLAQRVRKLVARAREEVEDLVAEAEQVRSQWRGEVPRRSGTQH</sequence>
<feature type="compositionally biased region" description="Low complexity" evidence="2">
    <location>
        <begin position="62"/>
        <end position="80"/>
    </location>
</feature>
<gene>
    <name evidence="3" type="ORF">ENM21_06425</name>
</gene>
<protein>
    <submittedName>
        <fullName evidence="3">Uncharacterized protein</fullName>
    </submittedName>
</protein>
<comment type="caution">
    <text evidence="3">The sequence shown here is derived from an EMBL/GenBank/DDBJ whole genome shotgun (WGS) entry which is preliminary data.</text>
</comment>
<dbReference type="AlphaFoldDB" id="A0A7C5RUE1"/>
<feature type="region of interest" description="Disordered" evidence="2">
    <location>
        <begin position="1"/>
        <end position="84"/>
    </location>
</feature>
<accession>A0A7C5RUE1</accession>
<evidence type="ECO:0000313" key="3">
    <source>
        <dbReference type="EMBL" id="HHM96829.1"/>
    </source>
</evidence>
<reference evidence="3" key="1">
    <citation type="journal article" date="2020" name="mSystems">
        <title>Genome- and Community-Level Interaction Insights into Carbon Utilization and Element Cycling Functions of Hydrothermarchaeota in Hydrothermal Sediment.</title>
        <authorList>
            <person name="Zhou Z."/>
            <person name="Liu Y."/>
            <person name="Xu W."/>
            <person name="Pan J."/>
            <person name="Luo Z.H."/>
            <person name="Li M."/>
        </authorList>
    </citation>
    <scope>NUCLEOTIDE SEQUENCE [LARGE SCALE GENOMIC DNA]</scope>
    <source>
        <strain evidence="3">SpSt-1065</strain>
    </source>
</reference>
<feature type="coiled-coil region" evidence="1">
    <location>
        <begin position="109"/>
        <end position="140"/>
    </location>
</feature>
<evidence type="ECO:0000256" key="2">
    <source>
        <dbReference type="SAM" id="MobiDB-lite"/>
    </source>
</evidence>